<protein>
    <submittedName>
        <fullName evidence="1">SAM and SH3 domain containing 3</fullName>
    </submittedName>
</protein>
<reference evidence="1" key="2">
    <citation type="submission" date="2016-06" db="EMBL/GenBank/DDBJ databases">
        <title>The genome of a short-lived fish provides insights into sex chromosome evolution and the genetic control of aging.</title>
        <authorList>
            <person name="Reichwald K."/>
            <person name="Felder M."/>
            <person name="Petzold A."/>
            <person name="Koch P."/>
            <person name="Groth M."/>
            <person name="Platzer M."/>
        </authorList>
    </citation>
    <scope>NUCLEOTIDE SEQUENCE</scope>
    <source>
        <tissue evidence="1">Brain</tissue>
    </source>
</reference>
<feature type="non-terminal residue" evidence="1">
    <location>
        <position position="1"/>
    </location>
</feature>
<accession>A0A1A8NNZ7</accession>
<sequence length="65" mass="7778">SQLASFCEHILKCGKWLHIRHHFIWLQGEVQLNLFRHLFSYSVCERTDAVVRLLMNVKYFISCVI</sequence>
<dbReference type="AlphaFoldDB" id="A0A1A8NNZ7"/>
<evidence type="ECO:0000313" key="1">
    <source>
        <dbReference type="EMBL" id="SBR70721.1"/>
    </source>
</evidence>
<dbReference type="EMBL" id="HAEG01004075">
    <property type="protein sequence ID" value="SBR70721.1"/>
    <property type="molecule type" value="Transcribed_RNA"/>
</dbReference>
<organism evidence="1">
    <name type="scientific">Nothobranchius pienaari</name>
    <dbReference type="NCBI Taxonomy" id="704102"/>
    <lineage>
        <taxon>Eukaryota</taxon>
        <taxon>Metazoa</taxon>
        <taxon>Chordata</taxon>
        <taxon>Craniata</taxon>
        <taxon>Vertebrata</taxon>
        <taxon>Euteleostomi</taxon>
        <taxon>Actinopterygii</taxon>
        <taxon>Neopterygii</taxon>
        <taxon>Teleostei</taxon>
        <taxon>Neoteleostei</taxon>
        <taxon>Acanthomorphata</taxon>
        <taxon>Ovalentaria</taxon>
        <taxon>Atherinomorphae</taxon>
        <taxon>Cyprinodontiformes</taxon>
        <taxon>Nothobranchiidae</taxon>
        <taxon>Nothobranchius</taxon>
    </lineage>
</organism>
<name>A0A1A8NNZ7_9TELE</name>
<reference evidence="1" key="1">
    <citation type="submission" date="2016-05" db="EMBL/GenBank/DDBJ databases">
        <authorList>
            <person name="Lavstsen T."/>
            <person name="Jespersen J.S."/>
        </authorList>
    </citation>
    <scope>NUCLEOTIDE SEQUENCE</scope>
    <source>
        <tissue evidence="1">Brain</tissue>
    </source>
</reference>
<proteinExistence type="predicted"/>
<gene>
    <name evidence="1" type="primary">BX004980.1</name>
</gene>